<feature type="compositionally biased region" description="Low complexity" evidence="1">
    <location>
        <begin position="26"/>
        <end position="56"/>
    </location>
</feature>
<keyword evidence="3" id="KW-1185">Reference proteome</keyword>
<gene>
    <name evidence="2" type="ORF">KUF71_023646</name>
</gene>
<feature type="compositionally biased region" description="Basic and acidic residues" evidence="1">
    <location>
        <begin position="7"/>
        <end position="16"/>
    </location>
</feature>
<feature type="region of interest" description="Disordered" evidence="1">
    <location>
        <begin position="228"/>
        <end position="259"/>
    </location>
</feature>
<protein>
    <submittedName>
        <fullName evidence="2">Major cell-surface adhesin PAc</fullName>
    </submittedName>
</protein>
<feature type="region of interest" description="Disordered" evidence="1">
    <location>
        <begin position="1"/>
        <end position="104"/>
    </location>
</feature>
<feature type="compositionally biased region" description="Pro residues" evidence="1">
    <location>
        <begin position="57"/>
        <end position="73"/>
    </location>
</feature>
<reference evidence="2" key="1">
    <citation type="submission" date="2021-07" db="EMBL/GenBank/DDBJ databases">
        <authorList>
            <person name="Catto M.A."/>
            <person name="Jacobson A."/>
            <person name="Kennedy G."/>
            <person name="Labadie P."/>
            <person name="Hunt B.G."/>
            <person name="Srinivasan R."/>
        </authorList>
    </citation>
    <scope>NUCLEOTIDE SEQUENCE</scope>
    <source>
        <strain evidence="2">PL_HMW_Pooled</strain>
        <tissue evidence="2">Head</tissue>
    </source>
</reference>
<dbReference type="Proteomes" id="UP001219518">
    <property type="component" value="Unassembled WGS sequence"/>
</dbReference>
<evidence type="ECO:0000313" key="2">
    <source>
        <dbReference type="EMBL" id="KAK3914233.1"/>
    </source>
</evidence>
<dbReference type="AlphaFoldDB" id="A0AAE1H463"/>
<reference evidence="2" key="2">
    <citation type="journal article" date="2023" name="BMC Genomics">
        <title>Pest status, molecular evolution, and epigenetic factors derived from the genome assembly of Frankliniella fusca, a thysanopteran phytovirus vector.</title>
        <authorList>
            <person name="Catto M.A."/>
            <person name="Labadie P.E."/>
            <person name="Jacobson A.L."/>
            <person name="Kennedy G.G."/>
            <person name="Srinivasan R."/>
            <person name="Hunt B.G."/>
        </authorList>
    </citation>
    <scope>NUCLEOTIDE SEQUENCE</scope>
    <source>
        <strain evidence="2">PL_HMW_Pooled</strain>
    </source>
</reference>
<dbReference type="EMBL" id="JAHWGI010000363">
    <property type="protein sequence ID" value="KAK3914233.1"/>
    <property type="molecule type" value="Genomic_DNA"/>
</dbReference>
<comment type="caution">
    <text evidence="2">The sequence shown here is derived from an EMBL/GenBank/DDBJ whole genome shotgun (WGS) entry which is preliminary data.</text>
</comment>
<accession>A0AAE1H463</accession>
<evidence type="ECO:0000256" key="1">
    <source>
        <dbReference type="SAM" id="MobiDB-lite"/>
    </source>
</evidence>
<proteinExistence type="predicted"/>
<organism evidence="2 3">
    <name type="scientific">Frankliniella fusca</name>
    <dbReference type="NCBI Taxonomy" id="407009"/>
    <lineage>
        <taxon>Eukaryota</taxon>
        <taxon>Metazoa</taxon>
        <taxon>Ecdysozoa</taxon>
        <taxon>Arthropoda</taxon>
        <taxon>Hexapoda</taxon>
        <taxon>Insecta</taxon>
        <taxon>Pterygota</taxon>
        <taxon>Neoptera</taxon>
        <taxon>Paraneoptera</taxon>
        <taxon>Thysanoptera</taxon>
        <taxon>Terebrantia</taxon>
        <taxon>Thripoidea</taxon>
        <taxon>Thripidae</taxon>
        <taxon>Frankliniella</taxon>
    </lineage>
</organism>
<dbReference type="PRINTS" id="PR01217">
    <property type="entry name" value="PRICHEXTENSN"/>
</dbReference>
<name>A0AAE1H463_9NEOP</name>
<evidence type="ECO:0000313" key="3">
    <source>
        <dbReference type="Proteomes" id="UP001219518"/>
    </source>
</evidence>
<feature type="region of interest" description="Disordered" evidence="1">
    <location>
        <begin position="192"/>
        <end position="211"/>
    </location>
</feature>
<feature type="non-terminal residue" evidence="2">
    <location>
        <position position="1"/>
    </location>
</feature>
<sequence>MTDSENDSERNADDGMRLSWPSVYLPGAPSLLGGESPPGGAAAGHAPEGPATAPAATPRPVPTPTPTPVPTPVPAKRTPVPETDRGPPTPARRSRPPAAPTEPQYVTEARQWLMETDIDAQWRRLWRPAPLETDLDAVLAGPGSVAAPPRSSTLPPPARRQLRVFLETDLDAAAPPRLQPFGLAARTCSSKETDIDLAPTPSPSPRASRTLPRTRFVRETDVDEAMGFSRRAGRPGPESSFDTVCSEGPTPPRRTPAGTLAVDSDATAVLRSSTERTFTETDLDDEPIRPPAPPCPFTYAPAAPAPMPVPPRPLRPELILRPLQPPQPPRPTDLLMPPLGLLGPPAPAPAPGSHMGSGTMSGLGSGLGLGSASALGSGTGLLGGGVFTLDPSMLDSDVDESELRRVLLNDYDPEGFGEIPWEDFELVLHDPEFCLVVPPNKRLILAEKAAERKTTAITFQDFVNV</sequence>